<dbReference type="AlphaFoldDB" id="A0A171KQQ9"/>
<accession>A0A171KQQ9</accession>
<evidence type="ECO:0000313" key="5">
    <source>
        <dbReference type="Proteomes" id="UP000292039"/>
    </source>
</evidence>
<dbReference type="SUPFAM" id="SSF69118">
    <property type="entry name" value="AhpD-like"/>
    <property type="match status" value="1"/>
</dbReference>
<dbReference type="EMBL" id="LBNE01000008">
    <property type="protein sequence ID" value="KKO71226.1"/>
    <property type="molecule type" value="Genomic_DNA"/>
</dbReference>
<evidence type="ECO:0000313" key="2">
    <source>
        <dbReference type="EMBL" id="KKO71226.1"/>
    </source>
</evidence>
<reference evidence="3 5" key="2">
    <citation type="submission" date="2019-02" db="EMBL/GenBank/DDBJ databases">
        <title>Genomic Encyclopedia of Type Strains, Phase IV (KMG-IV): sequencing the most valuable type-strain genomes for metagenomic binning, comparative biology and taxonomic classification.</title>
        <authorList>
            <person name="Goeker M."/>
        </authorList>
    </citation>
    <scope>NUCLEOTIDE SEQUENCE [LARGE SCALE GENOMIC DNA]</scope>
    <source>
        <strain evidence="3 5">DSM 16618</strain>
    </source>
</reference>
<name>A0A171KQQ9_9BURK</name>
<proteinExistence type="predicted"/>
<comment type="caution">
    <text evidence="2">The sequence shown here is derived from an EMBL/GenBank/DDBJ whole genome shotgun (WGS) entry which is preliminary data.</text>
</comment>
<dbReference type="PATRIC" id="fig|206506.3.peg.2494"/>
<dbReference type="PANTHER" id="PTHR34846">
    <property type="entry name" value="4-CARBOXYMUCONOLACTONE DECARBOXYLASE FAMILY PROTEIN (AFU_ORTHOLOGUE AFUA_6G11590)"/>
    <property type="match status" value="1"/>
</dbReference>
<reference evidence="2 4" key="1">
    <citation type="submission" date="2015-04" db="EMBL/GenBank/DDBJ databases">
        <title>Genome sequence of Kerstersia gyiorum CG1.</title>
        <authorList>
            <person name="Greninger A.L."/>
            <person name="Kozyreva V."/>
            <person name="Chaturvedi V."/>
        </authorList>
    </citation>
    <scope>NUCLEOTIDE SEQUENCE [LARGE SCALE GENOMIC DNA]</scope>
    <source>
        <strain evidence="2 4">CG1</strain>
    </source>
</reference>
<dbReference type="PANTHER" id="PTHR34846:SF10">
    <property type="entry name" value="CYTOPLASMIC PROTEIN"/>
    <property type="match status" value="1"/>
</dbReference>
<keyword evidence="2" id="KW-0560">Oxidoreductase</keyword>
<dbReference type="RefSeq" id="WP_068372170.1">
    <property type="nucleotide sequence ID" value="NZ_CBCSEB010000001.1"/>
</dbReference>
<dbReference type="InterPro" id="IPR004675">
    <property type="entry name" value="AhpD_core"/>
</dbReference>
<dbReference type="EMBL" id="SGWZ01000002">
    <property type="protein sequence ID" value="RZS70574.1"/>
    <property type="molecule type" value="Genomic_DNA"/>
</dbReference>
<dbReference type="Pfam" id="PF02627">
    <property type="entry name" value="CMD"/>
    <property type="match status" value="1"/>
</dbReference>
<dbReference type="Proteomes" id="UP000292039">
    <property type="component" value="Unassembled WGS sequence"/>
</dbReference>
<protein>
    <submittedName>
        <fullName evidence="2 3">Alkylhydroperoxidase</fullName>
    </submittedName>
</protein>
<dbReference type="OrthoDB" id="9801997at2"/>
<dbReference type="GeneID" id="99726632"/>
<dbReference type="Proteomes" id="UP000078084">
    <property type="component" value="Unassembled WGS sequence"/>
</dbReference>
<evidence type="ECO:0000313" key="4">
    <source>
        <dbReference type="Proteomes" id="UP000078084"/>
    </source>
</evidence>
<dbReference type="GO" id="GO:0051920">
    <property type="term" value="F:peroxiredoxin activity"/>
    <property type="evidence" value="ECO:0007669"/>
    <property type="project" value="InterPro"/>
</dbReference>
<sequence length="154" mass="17009">MQNRFNFAKAAPDAYQALSSVSQYLTEESGLAPDLIHLINLRASQINGCAFCVDMHVKEARHDGFSEQKIHLVSVWRESPVFDERERAVLGWTESLTLVSQTHAPDAAYDALRAFFTEAEMTKLTLAIGVINAWNRLCVGFRALPAIDASASPA</sequence>
<keyword evidence="4" id="KW-1185">Reference proteome</keyword>
<dbReference type="Gene3D" id="1.20.1290.10">
    <property type="entry name" value="AhpD-like"/>
    <property type="match status" value="1"/>
</dbReference>
<keyword evidence="2" id="KW-0575">Peroxidase</keyword>
<organism evidence="2 4">
    <name type="scientific">Kerstersia gyiorum</name>
    <dbReference type="NCBI Taxonomy" id="206506"/>
    <lineage>
        <taxon>Bacteria</taxon>
        <taxon>Pseudomonadati</taxon>
        <taxon>Pseudomonadota</taxon>
        <taxon>Betaproteobacteria</taxon>
        <taxon>Burkholderiales</taxon>
        <taxon>Alcaligenaceae</taxon>
        <taxon>Kerstersia</taxon>
    </lineage>
</organism>
<evidence type="ECO:0000259" key="1">
    <source>
        <dbReference type="Pfam" id="PF02627"/>
    </source>
</evidence>
<feature type="domain" description="Carboxymuconolactone decarboxylase-like" evidence="1">
    <location>
        <begin position="12"/>
        <end position="94"/>
    </location>
</feature>
<evidence type="ECO:0000313" key="3">
    <source>
        <dbReference type="EMBL" id="RZS70574.1"/>
    </source>
</evidence>
<dbReference type="NCBIfam" id="TIGR00778">
    <property type="entry name" value="ahpD_dom"/>
    <property type="match status" value="1"/>
</dbReference>
<dbReference type="InterPro" id="IPR003779">
    <property type="entry name" value="CMD-like"/>
</dbReference>
<dbReference type="InterPro" id="IPR029032">
    <property type="entry name" value="AhpD-like"/>
</dbReference>
<gene>
    <name evidence="2" type="ORF">AAV32_11720</name>
    <name evidence="3" type="ORF">EV679_1981</name>
</gene>